<proteinExistence type="inferred from homology"/>
<dbReference type="AlphaFoldDB" id="A0AAE3SGN0"/>
<comment type="similarity">
    <text evidence="1">Belongs to the 'phage' integrase family.</text>
</comment>
<dbReference type="InterPro" id="IPR044068">
    <property type="entry name" value="CB"/>
</dbReference>
<evidence type="ECO:0000256" key="4">
    <source>
        <dbReference type="ARBA" id="ARBA00023172"/>
    </source>
</evidence>
<dbReference type="GO" id="GO:0003677">
    <property type="term" value="F:DNA binding"/>
    <property type="evidence" value="ECO:0007669"/>
    <property type="project" value="UniProtKB-UniRule"/>
</dbReference>
<dbReference type="InterPro" id="IPR010998">
    <property type="entry name" value="Integrase_recombinase_N"/>
</dbReference>
<dbReference type="InterPro" id="IPR011010">
    <property type="entry name" value="DNA_brk_join_enz"/>
</dbReference>
<dbReference type="InterPro" id="IPR035386">
    <property type="entry name" value="Arm-DNA-bind_5"/>
</dbReference>
<dbReference type="InterPro" id="IPR002104">
    <property type="entry name" value="Integrase_catalytic"/>
</dbReference>
<evidence type="ECO:0000259" key="6">
    <source>
        <dbReference type="PROSITE" id="PS51898"/>
    </source>
</evidence>
<comment type="caution">
    <text evidence="8">The sequence shown here is derived from an EMBL/GenBank/DDBJ whole genome shotgun (WGS) entry which is preliminary data.</text>
</comment>
<evidence type="ECO:0000256" key="1">
    <source>
        <dbReference type="ARBA" id="ARBA00008857"/>
    </source>
</evidence>
<accession>A0AAE3SGN0</accession>
<evidence type="ECO:0000256" key="3">
    <source>
        <dbReference type="ARBA" id="ARBA00023125"/>
    </source>
</evidence>
<keyword evidence="9" id="KW-1185">Reference proteome</keyword>
<protein>
    <submittedName>
        <fullName evidence="8">Site-specific integrase</fullName>
    </submittedName>
</protein>
<evidence type="ECO:0000256" key="2">
    <source>
        <dbReference type="ARBA" id="ARBA00022908"/>
    </source>
</evidence>
<dbReference type="InterPro" id="IPR025269">
    <property type="entry name" value="SAM-like_dom"/>
</dbReference>
<dbReference type="EMBL" id="JAPDPJ010000055">
    <property type="protein sequence ID" value="MCW3788506.1"/>
    <property type="molecule type" value="Genomic_DNA"/>
</dbReference>
<dbReference type="GO" id="GO:0006310">
    <property type="term" value="P:DNA recombination"/>
    <property type="evidence" value="ECO:0007669"/>
    <property type="project" value="UniProtKB-KW"/>
</dbReference>
<dbReference type="PANTHER" id="PTHR30349">
    <property type="entry name" value="PHAGE INTEGRASE-RELATED"/>
    <property type="match status" value="1"/>
</dbReference>
<gene>
    <name evidence="8" type="ORF">OM075_18700</name>
</gene>
<evidence type="ECO:0000313" key="9">
    <source>
        <dbReference type="Proteomes" id="UP001209229"/>
    </source>
</evidence>
<organism evidence="8 9">
    <name type="scientific">Plebeiibacterium sediminum</name>
    <dbReference type="NCBI Taxonomy" id="2992112"/>
    <lineage>
        <taxon>Bacteria</taxon>
        <taxon>Pseudomonadati</taxon>
        <taxon>Bacteroidota</taxon>
        <taxon>Bacteroidia</taxon>
        <taxon>Marinilabiliales</taxon>
        <taxon>Marinilabiliaceae</taxon>
        <taxon>Plebeiibacterium</taxon>
    </lineage>
</organism>
<keyword evidence="2" id="KW-0229">DNA integration</keyword>
<sequence length="457" mass="54027">MANATVSIFLDSSYTKKDGTSRFYIRVTLNRKTKKIPLNLFLKPDYYNPKTKKIKEIREVPDAKKNNLYLKDKESEVEQIIIELERRKQPVTFESILSLYSNSEVNGSFIEFAKTRLKEERNRIKASTYKGLEFGIIKLERYQANVTIYEIDENWLEKYRNYLIEHLNNKPNTIYDSMSMIRKFITYAHKKNIIDRNPFSNFSFLKEDGKKDHLSLKELDMLHDYYNSEQFLKIYKKDNRGKTYLTGMKYQETLQHILISCYCGLRLSDLKKLRFKHIENNMIIMPMEKSRKDKEKMLRIPITERLKSVLDLDGDKKPNDKIYQGFVRNSSDINPMLRFIMNEVGIKKRLSFHCTRHTFAVSALTLGMSLETVSDIMGHNDLRTTQIYAKIIDDKRKEEMSKWNRLNNLNNENINHARAICPNCDNEVFSFEKGVIKIKKLTLQCQSCSTKFSYVVE</sequence>
<dbReference type="InterPro" id="IPR050090">
    <property type="entry name" value="Tyrosine_recombinase_XerCD"/>
</dbReference>
<dbReference type="CDD" id="cd01185">
    <property type="entry name" value="INTN1_C_like"/>
    <property type="match status" value="1"/>
</dbReference>
<dbReference type="Proteomes" id="UP001209229">
    <property type="component" value="Unassembled WGS sequence"/>
</dbReference>
<feature type="domain" description="Tyr recombinase" evidence="6">
    <location>
        <begin position="221"/>
        <end position="402"/>
    </location>
</feature>
<dbReference type="Pfam" id="PF13102">
    <property type="entry name" value="Phage_int_SAM_5"/>
    <property type="match status" value="1"/>
</dbReference>
<dbReference type="PROSITE" id="PS51898">
    <property type="entry name" value="TYR_RECOMBINASE"/>
    <property type="match status" value="1"/>
</dbReference>
<keyword evidence="3 5" id="KW-0238">DNA-binding</keyword>
<dbReference type="Gene3D" id="1.10.443.10">
    <property type="entry name" value="Intergrase catalytic core"/>
    <property type="match status" value="1"/>
</dbReference>
<evidence type="ECO:0000256" key="5">
    <source>
        <dbReference type="PROSITE-ProRule" id="PRU01248"/>
    </source>
</evidence>
<reference evidence="8" key="1">
    <citation type="submission" date="2022-10" db="EMBL/GenBank/DDBJ databases">
        <authorList>
            <person name="Yu W.X."/>
        </authorList>
    </citation>
    <scope>NUCLEOTIDE SEQUENCE</scope>
    <source>
        <strain evidence="8">AAT</strain>
    </source>
</reference>
<dbReference type="Pfam" id="PF00589">
    <property type="entry name" value="Phage_integrase"/>
    <property type="match status" value="1"/>
</dbReference>
<feature type="domain" description="Core-binding (CB)" evidence="7">
    <location>
        <begin position="100"/>
        <end position="189"/>
    </location>
</feature>
<dbReference type="PANTHER" id="PTHR30349:SF41">
    <property type="entry name" value="INTEGRASE_RECOMBINASE PROTEIN MJ0367-RELATED"/>
    <property type="match status" value="1"/>
</dbReference>
<keyword evidence="4" id="KW-0233">DNA recombination</keyword>
<dbReference type="InterPro" id="IPR013762">
    <property type="entry name" value="Integrase-like_cat_sf"/>
</dbReference>
<dbReference type="SUPFAM" id="SSF56349">
    <property type="entry name" value="DNA breaking-rejoining enzymes"/>
    <property type="match status" value="1"/>
</dbReference>
<evidence type="ECO:0000259" key="7">
    <source>
        <dbReference type="PROSITE" id="PS51900"/>
    </source>
</evidence>
<name>A0AAE3SGN0_9BACT</name>
<dbReference type="RefSeq" id="WP_301192064.1">
    <property type="nucleotide sequence ID" value="NZ_JAPDPJ010000055.1"/>
</dbReference>
<dbReference type="Pfam" id="PF17293">
    <property type="entry name" value="Arm-DNA-bind_5"/>
    <property type="match status" value="1"/>
</dbReference>
<dbReference type="Gene3D" id="1.10.150.130">
    <property type="match status" value="1"/>
</dbReference>
<dbReference type="PROSITE" id="PS51900">
    <property type="entry name" value="CB"/>
    <property type="match status" value="1"/>
</dbReference>
<dbReference type="GO" id="GO:0015074">
    <property type="term" value="P:DNA integration"/>
    <property type="evidence" value="ECO:0007669"/>
    <property type="project" value="UniProtKB-KW"/>
</dbReference>
<evidence type="ECO:0000313" key="8">
    <source>
        <dbReference type="EMBL" id="MCW3788506.1"/>
    </source>
</evidence>